<comment type="caution">
    <text evidence="1">The sequence shown here is derived from an EMBL/GenBank/DDBJ whole genome shotgun (WGS) entry which is preliminary data.</text>
</comment>
<protein>
    <submittedName>
        <fullName evidence="1">Uncharacterized protein</fullName>
    </submittedName>
</protein>
<dbReference type="AlphaFoldDB" id="A0AAP0NWD3"/>
<evidence type="ECO:0000313" key="2">
    <source>
        <dbReference type="Proteomes" id="UP001420932"/>
    </source>
</evidence>
<gene>
    <name evidence="1" type="ORF">Syun_019095</name>
</gene>
<proteinExistence type="predicted"/>
<evidence type="ECO:0000313" key="1">
    <source>
        <dbReference type="EMBL" id="KAK9121478.1"/>
    </source>
</evidence>
<dbReference type="Proteomes" id="UP001420932">
    <property type="component" value="Unassembled WGS sequence"/>
</dbReference>
<dbReference type="EMBL" id="JBBNAF010000008">
    <property type="protein sequence ID" value="KAK9121478.1"/>
    <property type="molecule type" value="Genomic_DNA"/>
</dbReference>
<reference evidence="1 2" key="1">
    <citation type="submission" date="2024-01" db="EMBL/GenBank/DDBJ databases">
        <title>Genome assemblies of Stephania.</title>
        <authorList>
            <person name="Yang L."/>
        </authorList>
    </citation>
    <scope>NUCLEOTIDE SEQUENCE [LARGE SCALE GENOMIC DNA]</scope>
    <source>
        <strain evidence="1">YNDBR</strain>
        <tissue evidence="1">Leaf</tissue>
    </source>
</reference>
<name>A0AAP0NWD3_9MAGN</name>
<accession>A0AAP0NWD3</accession>
<keyword evidence="2" id="KW-1185">Reference proteome</keyword>
<organism evidence="1 2">
    <name type="scientific">Stephania yunnanensis</name>
    <dbReference type="NCBI Taxonomy" id="152371"/>
    <lineage>
        <taxon>Eukaryota</taxon>
        <taxon>Viridiplantae</taxon>
        <taxon>Streptophyta</taxon>
        <taxon>Embryophyta</taxon>
        <taxon>Tracheophyta</taxon>
        <taxon>Spermatophyta</taxon>
        <taxon>Magnoliopsida</taxon>
        <taxon>Ranunculales</taxon>
        <taxon>Menispermaceae</taxon>
        <taxon>Menispermoideae</taxon>
        <taxon>Cissampelideae</taxon>
        <taxon>Stephania</taxon>
    </lineage>
</organism>
<sequence length="53" mass="6050">MADQDIAFLLGDEHAYQSMIVTATQSKGGTSFTKDALHYDLKEKRPLRERYDS</sequence>